<protein>
    <submittedName>
        <fullName evidence="1">Uncharacterized protein</fullName>
    </submittedName>
</protein>
<dbReference type="OrthoDB" id="10507343at2759"/>
<evidence type="ECO:0000313" key="2">
    <source>
        <dbReference type="Proteomes" id="UP000799424"/>
    </source>
</evidence>
<keyword evidence="2" id="KW-1185">Reference proteome</keyword>
<gene>
    <name evidence="1" type="ORF">CC86DRAFT_342767</name>
</gene>
<dbReference type="EMBL" id="MU006218">
    <property type="protein sequence ID" value="KAF2831748.1"/>
    <property type="molecule type" value="Genomic_DNA"/>
</dbReference>
<organism evidence="1 2">
    <name type="scientific">Ophiobolus disseminans</name>
    <dbReference type="NCBI Taxonomy" id="1469910"/>
    <lineage>
        <taxon>Eukaryota</taxon>
        <taxon>Fungi</taxon>
        <taxon>Dikarya</taxon>
        <taxon>Ascomycota</taxon>
        <taxon>Pezizomycotina</taxon>
        <taxon>Dothideomycetes</taxon>
        <taxon>Pleosporomycetidae</taxon>
        <taxon>Pleosporales</taxon>
        <taxon>Pleosporineae</taxon>
        <taxon>Phaeosphaeriaceae</taxon>
        <taxon>Ophiobolus</taxon>
    </lineage>
</organism>
<name>A0A6A7AGA9_9PLEO</name>
<accession>A0A6A7AGA9</accession>
<sequence length="252" mass="28891">MAGQSRLETLPYEIRAIIFEHLGYTFVYFPTVSINLQTRDVHYGFKTPAIQQGAYACRYGQKSKIVGLQYEQYEVWPSTTTVKLPGTKYLAHLQGSGFNPFVMWISRTLRDGALELLYRGVTRLRNPNRGVVNSLTFIERQCPQLASLSITMHQLALFRAQQRHLQELVAAIVGVAQKCESLREMKLGLREFAYLQPVHWADDTEFSKLELGDVADNYRLRVVETWVGEELGKLASTKSRVRFLVEKGRAWD</sequence>
<proteinExistence type="predicted"/>
<evidence type="ECO:0000313" key="1">
    <source>
        <dbReference type="EMBL" id="KAF2831748.1"/>
    </source>
</evidence>
<dbReference type="Proteomes" id="UP000799424">
    <property type="component" value="Unassembled WGS sequence"/>
</dbReference>
<dbReference type="AlphaFoldDB" id="A0A6A7AGA9"/>
<reference evidence="1" key="1">
    <citation type="journal article" date="2020" name="Stud. Mycol.">
        <title>101 Dothideomycetes genomes: a test case for predicting lifestyles and emergence of pathogens.</title>
        <authorList>
            <person name="Haridas S."/>
            <person name="Albert R."/>
            <person name="Binder M."/>
            <person name="Bloem J."/>
            <person name="Labutti K."/>
            <person name="Salamov A."/>
            <person name="Andreopoulos B."/>
            <person name="Baker S."/>
            <person name="Barry K."/>
            <person name="Bills G."/>
            <person name="Bluhm B."/>
            <person name="Cannon C."/>
            <person name="Castanera R."/>
            <person name="Culley D."/>
            <person name="Daum C."/>
            <person name="Ezra D."/>
            <person name="Gonzalez J."/>
            <person name="Henrissat B."/>
            <person name="Kuo A."/>
            <person name="Liang C."/>
            <person name="Lipzen A."/>
            <person name="Lutzoni F."/>
            <person name="Magnuson J."/>
            <person name="Mondo S."/>
            <person name="Nolan M."/>
            <person name="Ohm R."/>
            <person name="Pangilinan J."/>
            <person name="Park H.-J."/>
            <person name="Ramirez L."/>
            <person name="Alfaro M."/>
            <person name="Sun H."/>
            <person name="Tritt A."/>
            <person name="Yoshinaga Y."/>
            <person name="Zwiers L.-H."/>
            <person name="Turgeon B."/>
            <person name="Goodwin S."/>
            <person name="Spatafora J."/>
            <person name="Crous P."/>
            <person name="Grigoriev I."/>
        </authorList>
    </citation>
    <scope>NUCLEOTIDE SEQUENCE</scope>
    <source>
        <strain evidence="1">CBS 113818</strain>
    </source>
</reference>